<dbReference type="GO" id="GO:0046872">
    <property type="term" value="F:metal ion binding"/>
    <property type="evidence" value="ECO:0007669"/>
    <property type="project" value="UniProtKB-KW"/>
</dbReference>
<evidence type="ECO:0000256" key="12">
    <source>
        <dbReference type="PIRSR" id="PIRSR000948-1"/>
    </source>
</evidence>
<sequence>MKYKLLQLIFILILINFTQQSKETDLLGYKINQYQFLNDFLEIASNILSDFVKTSNQKAYASKDHVYQETSDFFCSACKLTVDKLTEGSTLRKSFENMIIQSSSQICSNYLLPQEVCVGIASEQVPIIVQSLWEQYVNEDYFCPSNGYCQPVYEVIDIDELVQDILSDKPKKEPLIPSMNNTFKFIHWADIHTDQEYKVGTKAECDQVFACCREGSENASQDEMSAQYWGTKAYCDLPERTFVQMIKFVEKNLIDDIEFAIWTGDNTSHDAWDQTPEENIANTVQQTQDILEYLPDLQVYPIYGNHEVHPVNGYNYEEGAENGLKKLFSDLWQQWLDEESKEQLRKKGYYEQIIDEDRKLKIIALNTQSCDLFNFYLLRDPTDPDNMLQYLRNALMKAEEEGFGVYLIYHIPSNSGCYNIYATVFSAIVDRFSYTIRGQFSGHTHDDELTIFYDRDGEAVNVNWIAPSFTSYGARNPSFRVIEADIETLQIVNIHQYRLDLDYWNQFTDGETQLEWEKVYDMVSEYNLDNIYDYKNIDLLRQRVGTDQNTFDKYMFNNLSGNYESDGEINYKMSCKMYSTNKLIAECDGEEYQETLQEVLAGPWKKKIEN</sequence>
<evidence type="ECO:0000256" key="1">
    <source>
        <dbReference type="ARBA" id="ARBA00004613"/>
    </source>
</evidence>
<evidence type="ECO:0000313" key="16">
    <source>
        <dbReference type="EMBL" id="KRX09476.1"/>
    </source>
</evidence>
<feature type="binding site" evidence="12">
    <location>
        <position position="265"/>
    </location>
    <ligand>
        <name>Zn(2+)</name>
        <dbReference type="ChEBI" id="CHEBI:29105"/>
        <label>1</label>
    </ligand>
</feature>
<dbReference type="OMA" id="HNVTVAM"/>
<feature type="binding site" evidence="12">
    <location>
        <position position="192"/>
    </location>
    <ligand>
        <name>Zn(2+)</name>
        <dbReference type="ChEBI" id="CHEBI:29105"/>
        <label>1</label>
    </ligand>
</feature>
<proteinExistence type="inferred from homology"/>
<dbReference type="PANTHER" id="PTHR10340">
    <property type="entry name" value="SPHINGOMYELIN PHOSPHODIESTERASE"/>
    <property type="match status" value="1"/>
</dbReference>
<evidence type="ECO:0000256" key="10">
    <source>
        <dbReference type="ARBA" id="ARBA00023295"/>
    </source>
</evidence>
<dbReference type="CDD" id="cd00842">
    <property type="entry name" value="MPP_ASMase"/>
    <property type="match status" value="1"/>
</dbReference>
<accession>A0A0V0R4Q8</accession>
<evidence type="ECO:0000256" key="11">
    <source>
        <dbReference type="PIRNR" id="PIRNR000948"/>
    </source>
</evidence>
<feature type="disulfide bond" evidence="13">
    <location>
        <begin position="78"/>
        <end position="143"/>
    </location>
</feature>
<feature type="binding site" evidence="12">
    <location>
        <position position="265"/>
    </location>
    <ligand>
        <name>Zn(2+)</name>
        <dbReference type="ChEBI" id="CHEBI:29105"/>
        <label>2</label>
    </ligand>
</feature>
<feature type="domain" description="Saposin B-type" evidence="15">
    <location>
        <begin position="71"/>
        <end position="153"/>
    </location>
</feature>
<keyword evidence="4 12" id="KW-0479">Metal-binding</keyword>
<dbReference type="EMBL" id="LDAU01000049">
    <property type="protein sequence ID" value="KRX09476.1"/>
    <property type="molecule type" value="Genomic_DNA"/>
</dbReference>
<evidence type="ECO:0000313" key="17">
    <source>
        <dbReference type="Proteomes" id="UP000054937"/>
    </source>
</evidence>
<dbReference type="InterPro" id="IPR004843">
    <property type="entry name" value="Calcineurin-like_PHP"/>
</dbReference>
<name>A0A0V0R4Q8_PSEPJ</name>
<feature type="binding site" evidence="12">
    <location>
        <position position="305"/>
    </location>
    <ligand>
        <name>Zn(2+)</name>
        <dbReference type="ChEBI" id="CHEBI:29105"/>
        <label>2</label>
    </ligand>
</feature>
<dbReference type="InParanoid" id="A0A0V0R4Q8"/>
<comment type="cofactor">
    <cofactor evidence="12">
        <name>Zn(2+)</name>
        <dbReference type="ChEBI" id="CHEBI:29105"/>
    </cofactor>
    <text evidence="12">Binds 2 Zn(2+) ions per subunit.</text>
</comment>
<dbReference type="Pfam" id="PF00149">
    <property type="entry name" value="Metallophos"/>
    <property type="match status" value="1"/>
</dbReference>
<comment type="subcellular location">
    <subcellularLocation>
        <location evidence="1">Secreted</location>
    </subcellularLocation>
</comment>
<feature type="disulfide bond" evidence="13">
    <location>
        <begin position="205"/>
        <end position="211"/>
    </location>
</feature>
<dbReference type="PANTHER" id="PTHR10340:SF57">
    <property type="entry name" value="METALLOPHOS DOMAIN-CONTAINING PROTEIN"/>
    <property type="match status" value="1"/>
</dbReference>
<organism evidence="16 17">
    <name type="scientific">Pseudocohnilembus persalinus</name>
    <name type="common">Ciliate</name>
    <dbReference type="NCBI Taxonomy" id="266149"/>
    <lineage>
        <taxon>Eukaryota</taxon>
        <taxon>Sar</taxon>
        <taxon>Alveolata</taxon>
        <taxon>Ciliophora</taxon>
        <taxon>Intramacronucleata</taxon>
        <taxon>Oligohymenophorea</taxon>
        <taxon>Scuticociliatia</taxon>
        <taxon>Philasterida</taxon>
        <taxon>Pseudocohnilembidae</taxon>
        <taxon>Pseudocohnilembus</taxon>
    </lineage>
</organism>
<dbReference type="InterPro" id="IPR029052">
    <property type="entry name" value="Metallo-depent_PP-like"/>
</dbReference>
<evidence type="ECO:0000256" key="14">
    <source>
        <dbReference type="SAM" id="SignalP"/>
    </source>
</evidence>
<evidence type="ECO:0000259" key="15">
    <source>
        <dbReference type="PROSITE" id="PS50015"/>
    </source>
</evidence>
<dbReference type="GO" id="GO:0016798">
    <property type="term" value="F:hydrolase activity, acting on glycosyl bonds"/>
    <property type="evidence" value="ECO:0007669"/>
    <property type="project" value="UniProtKB-KW"/>
</dbReference>
<dbReference type="InterPro" id="IPR008139">
    <property type="entry name" value="SaposinB_dom"/>
</dbReference>
<feature type="disulfide bond" evidence="13">
    <location>
        <begin position="107"/>
        <end position="117"/>
    </location>
</feature>
<dbReference type="SUPFAM" id="SSF47862">
    <property type="entry name" value="Saposin"/>
    <property type="match status" value="1"/>
</dbReference>
<dbReference type="Proteomes" id="UP000054937">
    <property type="component" value="Unassembled WGS sequence"/>
</dbReference>
<evidence type="ECO:0000256" key="5">
    <source>
        <dbReference type="ARBA" id="ARBA00022729"/>
    </source>
</evidence>
<comment type="function">
    <text evidence="11">Converts sphingomyelin to ceramide.</text>
</comment>
<keyword evidence="9" id="KW-0325">Glycoprotein</keyword>
<feature type="signal peptide" evidence="14">
    <location>
        <begin position="1"/>
        <end position="20"/>
    </location>
</feature>
<feature type="binding site" evidence="12">
    <location>
        <position position="445"/>
    </location>
    <ligand>
        <name>Zn(2+)</name>
        <dbReference type="ChEBI" id="CHEBI:29105"/>
        <label>1</label>
    </ligand>
</feature>
<comment type="similarity">
    <text evidence="2 11">Belongs to the acid sphingomyelinase family.</text>
</comment>
<keyword evidence="17" id="KW-1185">Reference proteome</keyword>
<dbReference type="PROSITE" id="PS50015">
    <property type="entry name" value="SAP_B"/>
    <property type="match status" value="1"/>
</dbReference>
<dbReference type="AlphaFoldDB" id="A0A0V0R4Q8"/>
<gene>
    <name evidence="16" type="ORF">PPERSA_00755</name>
</gene>
<keyword evidence="8 13" id="KW-1015">Disulfide bond</keyword>
<dbReference type="GO" id="GO:0004767">
    <property type="term" value="F:sphingomyelin phosphodiesterase activity"/>
    <property type="evidence" value="ECO:0007669"/>
    <property type="project" value="UniProtKB-UniRule"/>
</dbReference>
<feature type="binding site" evidence="12">
    <location>
        <position position="410"/>
    </location>
    <ligand>
        <name>Zn(2+)</name>
        <dbReference type="ChEBI" id="CHEBI:29105"/>
        <label>2</label>
    </ligand>
</feature>
<evidence type="ECO:0000256" key="7">
    <source>
        <dbReference type="ARBA" id="ARBA00022833"/>
    </source>
</evidence>
<evidence type="ECO:0000256" key="13">
    <source>
        <dbReference type="PIRSR" id="PIRSR000948-2"/>
    </source>
</evidence>
<keyword evidence="3" id="KW-0964">Secreted</keyword>
<feature type="binding site" evidence="12">
    <location>
        <position position="190"/>
    </location>
    <ligand>
        <name>Zn(2+)</name>
        <dbReference type="ChEBI" id="CHEBI:29105"/>
        <label>1</label>
    </ligand>
</feature>
<dbReference type="GO" id="GO:0005576">
    <property type="term" value="C:extracellular region"/>
    <property type="evidence" value="ECO:0007669"/>
    <property type="project" value="UniProtKB-SubCell"/>
</dbReference>
<dbReference type="SUPFAM" id="SSF56300">
    <property type="entry name" value="Metallo-dependent phosphatases"/>
    <property type="match status" value="1"/>
</dbReference>
<reference evidence="16 17" key="1">
    <citation type="journal article" date="2015" name="Sci. Rep.">
        <title>Genome of the facultative scuticociliatosis pathogen Pseudocohnilembus persalinus provides insight into its virulence through horizontal gene transfer.</title>
        <authorList>
            <person name="Xiong J."/>
            <person name="Wang G."/>
            <person name="Cheng J."/>
            <person name="Tian M."/>
            <person name="Pan X."/>
            <person name="Warren A."/>
            <person name="Jiang C."/>
            <person name="Yuan D."/>
            <person name="Miao W."/>
        </authorList>
    </citation>
    <scope>NUCLEOTIDE SEQUENCE [LARGE SCALE GENOMIC DNA]</scope>
    <source>
        <strain evidence="16">36N120E</strain>
    </source>
</reference>
<feature type="disulfide bond" evidence="13">
    <location>
        <begin position="370"/>
        <end position="417"/>
    </location>
</feature>
<keyword evidence="10 11" id="KW-0326">Glycosidase</keyword>
<dbReference type="PIRSF" id="PIRSF000948">
    <property type="entry name" value="Sphingomy_PDE"/>
    <property type="match status" value="1"/>
</dbReference>
<keyword evidence="6 11" id="KW-0378">Hydrolase</keyword>
<keyword evidence="5 14" id="KW-0732">Signal</keyword>
<comment type="caution">
    <text evidence="16">The sequence shown here is derived from an EMBL/GenBank/DDBJ whole genome shotgun (WGS) entry which is preliminary data.</text>
</comment>
<feature type="disulfide bond" evidence="13">
    <location>
        <begin position="212"/>
        <end position="235"/>
    </location>
</feature>
<evidence type="ECO:0000256" key="2">
    <source>
        <dbReference type="ARBA" id="ARBA00008234"/>
    </source>
</evidence>
<dbReference type="InterPro" id="IPR041805">
    <property type="entry name" value="ASMase/PPN1_MPP"/>
</dbReference>
<evidence type="ECO:0000256" key="3">
    <source>
        <dbReference type="ARBA" id="ARBA00022525"/>
    </source>
</evidence>
<feature type="chain" id="PRO_5006867675" description="Sphingomyelin phosphodiesterase" evidence="14">
    <location>
        <begin position="21"/>
        <end position="610"/>
    </location>
</feature>
<evidence type="ECO:0000256" key="9">
    <source>
        <dbReference type="ARBA" id="ARBA00023180"/>
    </source>
</evidence>
<dbReference type="InterPro" id="IPR011160">
    <property type="entry name" value="Sphingomy_PDE"/>
</dbReference>
<dbReference type="InterPro" id="IPR011001">
    <property type="entry name" value="Saposin-like"/>
</dbReference>
<dbReference type="Gene3D" id="3.60.21.10">
    <property type="match status" value="1"/>
</dbReference>
<dbReference type="GO" id="GO:0006685">
    <property type="term" value="P:sphingomyelin catabolic process"/>
    <property type="evidence" value="ECO:0007669"/>
    <property type="project" value="UniProtKB-UniRule"/>
</dbReference>
<evidence type="ECO:0000256" key="6">
    <source>
        <dbReference type="ARBA" id="ARBA00022801"/>
    </source>
</evidence>
<dbReference type="OrthoDB" id="282828at2759"/>
<evidence type="ECO:0000256" key="4">
    <source>
        <dbReference type="ARBA" id="ARBA00022723"/>
    </source>
</evidence>
<dbReference type="GO" id="GO:0016020">
    <property type="term" value="C:membrane"/>
    <property type="evidence" value="ECO:0007669"/>
    <property type="project" value="GOC"/>
</dbReference>
<protein>
    <recommendedName>
        <fullName evidence="11">Sphingomyelin phosphodiesterase</fullName>
    </recommendedName>
</protein>
<keyword evidence="7 12" id="KW-0862">Zinc</keyword>
<feature type="binding site" evidence="12">
    <location>
        <position position="443"/>
    </location>
    <ligand>
        <name>Zn(2+)</name>
        <dbReference type="ChEBI" id="CHEBI:29105"/>
        <label>2</label>
    </ligand>
</feature>
<evidence type="ECO:0000256" key="8">
    <source>
        <dbReference type="ARBA" id="ARBA00023157"/>
    </source>
</evidence>